<protein>
    <submittedName>
        <fullName evidence="1">SOS response-associated peptidase</fullName>
    </submittedName>
</protein>
<keyword evidence="2" id="KW-1185">Reference proteome</keyword>
<evidence type="ECO:0000313" key="1">
    <source>
        <dbReference type="EMBL" id="NHR04568.1"/>
    </source>
</evidence>
<evidence type="ECO:0000313" key="2">
    <source>
        <dbReference type="Proteomes" id="UP001515641"/>
    </source>
</evidence>
<comment type="caution">
    <text evidence="1">The sequence shown here is derived from an EMBL/GenBank/DDBJ whole genome shotgun (WGS) entry which is preliminary data.</text>
</comment>
<name>A0ABX0L0W0_9NEIS</name>
<dbReference type="EMBL" id="JAAOMA010000004">
    <property type="protein sequence ID" value="NHR04568.1"/>
    <property type="molecule type" value="Genomic_DNA"/>
</dbReference>
<dbReference type="SUPFAM" id="SSF143081">
    <property type="entry name" value="BB1717-like"/>
    <property type="match status" value="1"/>
</dbReference>
<sequence length="210" mass="23617">MCVNFTPPTAAQLRSHFGIEAEPELWPAETWADYPAPIVRAEGLAVANYGFIPKAHQPPGKRLSTLNGRVESIGERQSYRQAWRECQRALSVMTAFYEPCYERGRALRMRIARADGEPFAVAALWRAWPEGLAFTQLTINADGHPLMARMHRPGDEKRSLVVIPPAAYQDWLHCRDPEQARTFLTLFPAEEFIATPAPKGAAQQALFDDQ</sequence>
<dbReference type="InterPro" id="IPR003738">
    <property type="entry name" value="SRAP"/>
</dbReference>
<proteinExistence type="predicted"/>
<dbReference type="Gene3D" id="3.90.1680.10">
    <property type="entry name" value="SOS response associated peptidase-like"/>
    <property type="match status" value="1"/>
</dbReference>
<dbReference type="Pfam" id="PF02586">
    <property type="entry name" value="SRAP"/>
    <property type="match status" value="1"/>
</dbReference>
<accession>A0ABX0L0W0</accession>
<gene>
    <name evidence="1" type="ORF">HA052_05095</name>
</gene>
<dbReference type="InterPro" id="IPR036590">
    <property type="entry name" value="SRAP-like"/>
</dbReference>
<dbReference type="Proteomes" id="UP001515641">
    <property type="component" value="Unassembled WGS sequence"/>
</dbReference>
<organism evidence="1 2">
    <name type="scientific">Chromobacterium fluminis</name>
    <dbReference type="NCBI Taxonomy" id="3044269"/>
    <lineage>
        <taxon>Bacteria</taxon>
        <taxon>Pseudomonadati</taxon>
        <taxon>Pseudomonadota</taxon>
        <taxon>Betaproteobacteria</taxon>
        <taxon>Neisseriales</taxon>
        <taxon>Chromobacteriaceae</taxon>
        <taxon>Chromobacterium</taxon>
    </lineage>
</organism>
<reference evidence="1 2" key="1">
    <citation type="submission" date="2020-03" db="EMBL/GenBank/DDBJ databases">
        <title>Draft genome sequence of environmentally isolated cultures.</title>
        <authorList>
            <person name="Wilson H.S."/>
            <person name="De Leon M.E."/>
        </authorList>
    </citation>
    <scope>NUCLEOTIDE SEQUENCE [LARGE SCALE GENOMIC DNA]</scope>
    <source>
        <strain evidence="1 2">HSC-31F16</strain>
    </source>
</reference>
<dbReference type="RefSeq" id="WP_166451078.1">
    <property type="nucleotide sequence ID" value="NZ_JAAOMA010000004.1"/>
</dbReference>